<proteinExistence type="predicted"/>
<dbReference type="AlphaFoldDB" id="A0A2P2L688"/>
<dbReference type="EMBL" id="GGEC01032971">
    <property type="protein sequence ID" value="MBX13455.1"/>
    <property type="molecule type" value="Transcribed_RNA"/>
</dbReference>
<organism evidence="1">
    <name type="scientific">Rhizophora mucronata</name>
    <name type="common">Asiatic mangrove</name>
    <dbReference type="NCBI Taxonomy" id="61149"/>
    <lineage>
        <taxon>Eukaryota</taxon>
        <taxon>Viridiplantae</taxon>
        <taxon>Streptophyta</taxon>
        <taxon>Embryophyta</taxon>
        <taxon>Tracheophyta</taxon>
        <taxon>Spermatophyta</taxon>
        <taxon>Magnoliopsida</taxon>
        <taxon>eudicotyledons</taxon>
        <taxon>Gunneridae</taxon>
        <taxon>Pentapetalae</taxon>
        <taxon>rosids</taxon>
        <taxon>fabids</taxon>
        <taxon>Malpighiales</taxon>
        <taxon>Rhizophoraceae</taxon>
        <taxon>Rhizophora</taxon>
    </lineage>
</organism>
<name>A0A2P2L688_RHIMU</name>
<sequence>MMPLRSSSFFLHPPGKFSVNVESFCAFIISASPALAPFGSVALVAGYQQERIYGMEASTRNWELRTGALQQNQHHNIYLIDAVDRRLQIYIYFLLNHMKQILTDYNNQRAQHIITTPTNFHQHNIL</sequence>
<protein>
    <submittedName>
        <fullName evidence="1">Uncharacterized protein</fullName>
    </submittedName>
</protein>
<reference evidence="1" key="1">
    <citation type="submission" date="2018-02" db="EMBL/GenBank/DDBJ databases">
        <title>Rhizophora mucronata_Transcriptome.</title>
        <authorList>
            <person name="Meera S.P."/>
            <person name="Sreeshan A."/>
            <person name="Augustine A."/>
        </authorList>
    </citation>
    <scope>NUCLEOTIDE SEQUENCE</scope>
    <source>
        <tissue evidence="1">Leaf</tissue>
    </source>
</reference>
<evidence type="ECO:0000313" key="1">
    <source>
        <dbReference type="EMBL" id="MBX13455.1"/>
    </source>
</evidence>
<accession>A0A2P2L688</accession>